<feature type="repeat" description="ANK" evidence="3">
    <location>
        <begin position="739"/>
        <end position="771"/>
    </location>
</feature>
<dbReference type="PANTHER" id="PTHR24198">
    <property type="entry name" value="ANKYRIN REPEAT AND PROTEIN KINASE DOMAIN-CONTAINING PROTEIN"/>
    <property type="match status" value="1"/>
</dbReference>
<dbReference type="OrthoDB" id="194358at2759"/>
<feature type="repeat" description="ANK" evidence="3">
    <location>
        <begin position="1138"/>
        <end position="1170"/>
    </location>
</feature>
<evidence type="ECO:0000313" key="7">
    <source>
        <dbReference type="Proteomes" id="UP000518752"/>
    </source>
</evidence>
<keyword evidence="2 3" id="KW-0040">ANK repeat</keyword>
<accession>A0A8H5D6W5</accession>
<evidence type="ECO:0000256" key="1">
    <source>
        <dbReference type="ARBA" id="ARBA00022737"/>
    </source>
</evidence>
<proteinExistence type="predicted"/>
<evidence type="ECO:0000259" key="5">
    <source>
        <dbReference type="Pfam" id="PF24883"/>
    </source>
</evidence>
<sequence>MSDLNRPNVVQEHLTINSHSAFHQASNIVLNNPNFNHYQNASIYQNSEIREWLGAPDTSHNYIDAQKKKQEGTGEWIFIHPTYNEWKAHTKPLWIQGKGMPMGFYPRDLLSYFQLDQAKVFCQSEPADINFFRAIIVKDLQPNVCYFYFDRRDNTQMKSSYRGLLLSLLIQMALDEPSGIYLSLQWLYKKCKAGILQPEIQDLESTLMAILQSLRLEPFIVIDAMDECDEVDCTMELLLKIAKHCCVVVTSRLDPQKVTQWLYIKLESNAVNRDIDFYIKEHLNKMGLKAKLREEVHQALTKGSQGQFRWVDCQLRSLQALQTARAIREALNELPKDLNDTYSKSLSNINSKHYQEAHYIFLWLLYAFKPITLEEVGEILVIDLDGETFDPEDRMEVGKEGLHKIVDSTLIVVDSIKNQHVVQFAHVSVREFLLFDHAKAEAKHLFDLNDQLGHVILSQTCLVYLLQFDLWDDSDISSKCGDFPLALYAAEYWPKHYSEIVNVVDNKLFDLCKAMMNDQSPQYSNWQRLYCMDNPIGTQLQREHNITVADRSIPTALYYTAFLGWTKLMEEIAGMQERESADTMAESHNIVTKDNLIDAKNIVSGEYGNALQVAAKSGNMQMVVSLLQAGVDINIQGGYYHTAVQAAAHKGQMEIVSYLLQKHADINVQGGEYGTALGAAMRGGHNYIAKLLLQKGANANLHNEDYTPLQIAAYRGSTLMVVLLLRHGASINLNTKQQEYSTALQAASQRGHLEVVKVLLRAGADVNIQGGFYGTALQAAVCKGFMEVAKELLQAGADIDIQGGEYGTALQGAAQGGHLDILKYLLLEWHANVNLQAGEYSTALQAAAFRGRKEIVDYLLHAEAKVNLEGGEYGTALQAAAFNGSREIVDCLLKAGGNVNVQSGYFGTALQAAAYKGHLEIVDCLLTADANVNLEGGEYGTALQAAAHGGHKSLAMLLLEKGAKINIQAGEFGTALQAAAIEGHTEIIDILLTRGADVNAQAGTYNTALQAASFGGYNEIVDCLLLAGAKANLEGGEYGTALQAAAYSGSKTILASLLEAGSNVNSQAGDWGTALQIAASEGHITVVKQLLEAKAEIDSLAGDEGTALQAAATLGYKEIAVHLLQNGADVNIEWKEGRLGTALQGAAYNGHAELVKLLIQKGADVNLEAGSEYGTALKAAAHEGYKRVVNDLLQAGANANSRADNYYGTALQAAASEGHLEVVQMLLDWKADINDQSGYHDTALQAASCFGHKEVVDYLLKRKAKIDLVGGEYGTALQAAAYGGYTRIIDNLLQAGAAIYMHGGKYGTALQAAASQG</sequence>
<feature type="repeat" description="ANK" evidence="3">
    <location>
        <begin position="1206"/>
        <end position="1238"/>
    </location>
</feature>
<feature type="repeat" description="ANK" evidence="3">
    <location>
        <begin position="775"/>
        <end position="804"/>
    </location>
</feature>
<gene>
    <name evidence="6" type="ORF">D9757_012340</name>
</gene>
<dbReference type="Gene3D" id="1.25.40.20">
    <property type="entry name" value="Ankyrin repeat-containing domain"/>
    <property type="match status" value="5"/>
</dbReference>
<feature type="repeat" description="ANK" evidence="3">
    <location>
        <begin position="872"/>
        <end position="904"/>
    </location>
</feature>
<evidence type="ECO:0000259" key="4">
    <source>
        <dbReference type="Pfam" id="PF22939"/>
    </source>
</evidence>
<comment type="caution">
    <text evidence="6">The sequence shown here is derived from an EMBL/GenBank/DDBJ whole genome shotgun (WGS) entry which is preliminary data.</text>
</comment>
<dbReference type="PANTHER" id="PTHR24198:SF165">
    <property type="entry name" value="ANKYRIN REPEAT-CONTAINING PROTEIN-RELATED"/>
    <property type="match status" value="1"/>
</dbReference>
<dbReference type="PROSITE" id="PS50297">
    <property type="entry name" value="ANK_REP_REGION"/>
    <property type="match status" value="11"/>
</dbReference>
<feature type="repeat" description="ANK" evidence="3">
    <location>
        <begin position="1172"/>
        <end position="1204"/>
    </location>
</feature>
<evidence type="ECO:0000256" key="2">
    <source>
        <dbReference type="ARBA" id="ARBA00023043"/>
    </source>
</evidence>
<dbReference type="EMBL" id="JAACJN010000258">
    <property type="protein sequence ID" value="KAF5354615.1"/>
    <property type="molecule type" value="Genomic_DNA"/>
</dbReference>
<feature type="repeat" description="ANK" evidence="3">
    <location>
        <begin position="1070"/>
        <end position="1102"/>
    </location>
</feature>
<dbReference type="InterPro" id="IPR056884">
    <property type="entry name" value="NPHP3-like_N"/>
</dbReference>
<keyword evidence="7" id="KW-1185">Reference proteome</keyword>
<feature type="repeat" description="ANK" evidence="3">
    <location>
        <begin position="839"/>
        <end position="871"/>
    </location>
</feature>
<evidence type="ECO:0000256" key="3">
    <source>
        <dbReference type="PROSITE-ProRule" id="PRU00023"/>
    </source>
</evidence>
<feature type="repeat" description="ANK" evidence="3">
    <location>
        <begin position="908"/>
        <end position="937"/>
    </location>
</feature>
<dbReference type="SUPFAM" id="SSF48403">
    <property type="entry name" value="Ankyrin repeat"/>
    <property type="match status" value="2"/>
</dbReference>
<dbReference type="InterPro" id="IPR054471">
    <property type="entry name" value="GPIID_WHD"/>
</dbReference>
<dbReference type="Pfam" id="PF24883">
    <property type="entry name" value="NPHP3_N"/>
    <property type="match status" value="1"/>
</dbReference>
<feature type="repeat" description="ANK" evidence="3">
    <location>
        <begin position="639"/>
        <end position="671"/>
    </location>
</feature>
<feature type="repeat" description="ANK" evidence="3">
    <location>
        <begin position="672"/>
        <end position="704"/>
    </location>
</feature>
<dbReference type="SMART" id="SM00248">
    <property type="entry name" value="ANK"/>
    <property type="match status" value="21"/>
</dbReference>
<protein>
    <recommendedName>
        <fullName evidence="8">Ankyrin repeat domain-containing protein 50</fullName>
    </recommendedName>
</protein>
<feature type="domain" description="Nephrocystin 3-like N-terminal" evidence="5">
    <location>
        <begin position="141"/>
        <end position="252"/>
    </location>
</feature>
<feature type="repeat" description="ANK" evidence="3">
    <location>
        <begin position="606"/>
        <end position="638"/>
    </location>
</feature>
<dbReference type="Pfam" id="PF00023">
    <property type="entry name" value="Ank"/>
    <property type="match status" value="2"/>
</dbReference>
<reference evidence="6 7" key="1">
    <citation type="journal article" date="2020" name="ISME J.">
        <title>Uncovering the hidden diversity of litter-decomposition mechanisms in mushroom-forming fungi.</title>
        <authorList>
            <person name="Floudas D."/>
            <person name="Bentzer J."/>
            <person name="Ahren D."/>
            <person name="Johansson T."/>
            <person name="Persson P."/>
            <person name="Tunlid A."/>
        </authorList>
    </citation>
    <scope>NUCLEOTIDE SEQUENCE [LARGE SCALE GENOMIC DNA]</scope>
    <source>
        <strain evidence="6 7">CBS 406.79</strain>
    </source>
</reference>
<name>A0A8H5D6W5_9AGAR</name>
<feature type="repeat" description="ANK" evidence="3">
    <location>
        <begin position="971"/>
        <end position="1003"/>
    </location>
</feature>
<dbReference type="Pfam" id="PF22939">
    <property type="entry name" value="WHD_GPIID"/>
    <property type="match status" value="1"/>
</dbReference>
<feature type="repeat" description="ANK" evidence="3">
    <location>
        <begin position="938"/>
        <end position="970"/>
    </location>
</feature>
<feature type="domain" description="GPI inositol-deacylase winged helix" evidence="4">
    <location>
        <begin position="351"/>
        <end position="441"/>
    </location>
</feature>
<dbReference type="PROSITE" id="PS50088">
    <property type="entry name" value="ANK_REPEAT"/>
    <property type="match status" value="17"/>
</dbReference>
<dbReference type="InterPro" id="IPR002110">
    <property type="entry name" value="Ankyrin_rpt"/>
</dbReference>
<evidence type="ECO:0008006" key="8">
    <source>
        <dbReference type="Google" id="ProtNLM"/>
    </source>
</evidence>
<dbReference type="InterPro" id="IPR036770">
    <property type="entry name" value="Ankyrin_rpt-contain_sf"/>
</dbReference>
<dbReference type="Proteomes" id="UP000518752">
    <property type="component" value="Unassembled WGS sequence"/>
</dbReference>
<feature type="repeat" description="ANK" evidence="3">
    <location>
        <begin position="1103"/>
        <end position="1135"/>
    </location>
</feature>
<keyword evidence="1" id="KW-0677">Repeat</keyword>
<organism evidence="6 7">
    <name type="scientific">Collybiopsis confluens</name>
    <dbReference type="NCBI Taxonomy" id="2823264"/>
    <lineage>
        <taxon>Eukaryota</taxon>
        <taxon>Fungi</taxon>
        <taxon>Dikarya</taxon>
        <taxon>Basidiomycota</taxon>
        <taxon>Agaricomycotina</taxon>
        <taxon>Agaricomycetes</taxon>
        <taxon>Agaricomycetidae</taxon>
        <taxon>Agaricales</taxon>
        <taxon>Marasmiineae</taxon>
        <taxon>Omphalotaceae</taxon>
        <taxon>Collybiopsis</taxon>
    </lineage>
</organism>
<evidence type="ECO:0000313" key="6">
    <source>
        <dbReference type="EMBL" id="KAF5354615.1"/>
    </source>
</evidence>
<feature type="repeat" description="ANK" evidence="3">
    <location>
        <begin position="1037"/>
        <end position="1069"/>
    </location>
</feature>
<dbReference type="Pfam" id="PF12796">
    <property type="entry name" value="Ank_2"/>
    <property type="match status" value="6"/>
</dbReference>
<dbReference type="PRINTS" id="PR01415">
    <property type="entry name" value="ANKYRIN"/>
</dbReference>
<feature type="repeat" description="ANK" evidence="3">
    <location>
        <begin position="704"/>
        <end position="736"/>
    </location>
</feature>